<keyword evidence="2" id="KW-1185">Reference proteome</keyword>
<feature type="non-terminal residue" evidence="1">
    <location>
        <position position="79"/>
    </location>
</feature>
<gene>
    <name evidence="1" type="ORF">SPELUC_LOCUS16274</name>
</gene>
<comment type="caution">
    <text evidence="1">The sequence shown here is derived from an EMBL/GenBank/DDBJ whole genome shotgun (WGS) entry which is preliminary data.</text>
</comment>
<reference evidence="1" key="1">
    <citation type="submission" date="2021-06" db="EMBL/GenBank/DDBJ databases">
        <authorList>
            <person name="Kallberg Y."/>
            <person name="Tangrot J."/>
            <person name="Rosling A."/>
        </authorList>
    </citation>
    <scope>NUCLEOTIDE SEQUENCE</scope>
    <source>
        <strain evidence="1">28 12/20/2015</strain>
    </source>
</reference>
<evidence type="ECO:0000313" key="1">
    <source>
        <dbReference type="EMBL" id="CAG8779108.1"/>
    </source>
</evidence>
<protein>
    <submittedName>
        <fullName evidence="1">4552_t:CDS:1</fullName>
    </submittedName>
</protein>
<feature type="non-terminal residue" evidence="1">
    <location>
        <position position="1"/>
    </location>
</feature>
<sequence length="79" mass="8885">KTFPTALSNTLNNVLVRCGLPGKIDLPYVPDDETKDLNCMFVFVTAIKYQYDITTLSDLSLKLSKLSKIDNEKILGMMQ</sequence>
<dbReference type="Proteomes" id="UP000789366">
    <property type="component" value="Unassembled WGS sequence"/>
</dbReference>
<organism evidence="1 2">
    <name type="scientific">Cetraspora pellucida</name>
    <dbReference type="NCBI Taxonomy" id="1433469"/>
    <lineage>
        <taxon>Eukaryota</taxon>
        <taxon>Fungi</taxon>
        <taxon>Fungi incertae sedis</taxon>
        <taxon>Mucoromycota</taxon>
        <taxon>Glomeromycotina</taxon>
        <taxon>Glomeromycetes</taxon>
        <taxon>Diversisporales</taxon>
        <taxon>Gigasporaceae</taxon>
        <taxon>Cetraspora</taxon>
    </lineage>
</organism>
<proteinExistence type="predicted"/>
<dbReference type="EMBL" id="CAJVPW010059155">
    <property type="protein sequence ID" value="CAG8779108.1"/>
    <property type="molecule type" value="Genomic_DNA"/>
</dbReference>
<evidence type="ECO:0000313" key="2">
    <source>
        <dbReference type="Proteomes" id="UP000789366"/>
    </source>
</evidence>
<name>A0ACA9R6B0_9GLOM</name>
<accession>A0ACA9R6B0</accession>